<accession>A0A9P4ID18</accession>
<evidence type="ECO:0000256" key="1">
    <source>
        <dbReference type="ARBA" id="ARBA00023002"/>
    </source>
</evidence>
<evidence type="ECO:0000259" key="3">
    <source>
        <dbReference type="Pfam" id="PF02826"/>
    </source>
</evidence>
<proteinExistence type="predicted"/>
<dbReference type="SUPFAM" id="SSF51735">
    <property type="entry name" value="NAD(P)-binding Rossmann-fold domains"/>
    <property type="match status" value="1"/>
</dbReference>
<dbReference type="InterPro" id="IPR006140">
    <property type="entry name" value="D-isomer_DH_NAD-bd"/>
</dbReference>
<reference evidence="4" key="1">
    <citation type="journal article" date="2020" name="Stud. Mycol.">
        <title>101 Dothideomycetes genomes: a test case for predicting lifestyles and emergence of pathogens.</title>
        <authorList>
            <person name="Haridas S."/>
            <person name="Albert R."/>
            <person name="Binder M."/>
            <person name="Bloem J."/>
            <person name="Labutti K."/>
            <person name="Salamov A."/>
            <person name="Andreopoulos B."/>
            <person name="Baker S."/>
            <person name="Barry K."/>
            <person name="Bills G."/>
            <person name="Bluhm B."/>
            <person name="Cannon C."/>
            <person name="Castanera R."/>
            <person name="Culley D."/>
            <person name="Daum C."/>
            <person name="Ezra D."/>
            <person name="Gonzalez J."/>
            <person name="Henrissat B."/>
            <person name="Kuo A."/>
            <person name="Liang C."/>
            <person name="Lipzen A."/>
            <person name="Lutzoni F."/>
            <person name="Magnuson J."/>
            <person name="Mondo S."/>
            <person name="Nolan M."/>
            <person name="Ohm R."/>
            <person name="Pangilinan J."/>
            <person name="Park H.-J."/>
            <person name="Ramirez L."/>
            <person name="Alfaro M."/>
            <person name="Sun H."/>
            <person name="Tritt A."/>
            <person name="Yoshinaga Y."/>
            <person name="Zwiers L.-H."/>
            <person name="Turgeon B."/>
            <person name="Goodwin S."/>
            <person name="Spatafora J."/>
            <person name="Crous P."/>
            <person name="Grigoriev I."/>
        </authorList>
    </citation>
    <scope>NUCLEOTIDE SEQUENCE</scope>
    <source>
        <strain evidence="4">CBS 133067</strain>
    </source>
</reference>
<protein>
    <submittedName>
        <fullName evidence="4">D-isomer specific 2-hydroxyacid dehydrogenase</fullName>
    </submittedName>
</protein>
<dbReference type="AlphaFoldDB" id="A0A9P4ID18"/>
<dbReference type="GO" id="GO:0016491">
    <property type="term" value="F:oxidoreductase activity"/>
    <property type="evidence" value="ECO:0007669"/>
    <property type="project" value="UniProtKB-KW"/>
</dbReference>
<keyword evidence="2" id="KW-0520">NAD</keyword>
<dbReference type="Gene3D" id="3.40.50.720">
    <property type="entry name" value="NAD(P)-binding Rossmann-like Domain"/>
    <property type="match status" value="2"/>
</dbReference>
<dbReference type="InterPro" id="IPR036291">
    <property type="entry name" value="NAD(P)-bd_dom_sf"/>
</dbReference>
<dbReference type="Pfam" id="PF02826">
    <property type="entry name" value="2-Hacid_dh_C"/>
    <property type="match status" value="1"/>
</dbReference>
<evidence type="ECO:0000313" key="4">
    <source>
        <dbReference type="EMBL" id="KAF2098594.1"/>
    </source>
</evidence>
<dbReference type="SUPFAM" id="SSF52283">
    <property type="entry name" value="Formate/glycerate dehydrogenase catalytic domain-like"/>
    <property type="match status" value="1"/>
</dbReference>
<gene>
    <name evidence="4" type="ORF">NA57DRAFT_75832</name>
</gene>
<feature type="domain" description="D-isomer specific 2-hydroxyacid dehydrogenase NAD-binding" evidence="3">
    <location>
        <begin position="112"/>
        <end position="306"/>
    </location>
</feature>
<comment type="caution">
    <text evidence="4">The sequence shown here is derived from an EMBL/GenBank/DDBJ whole genome shotgun (WGS) entry which is preliminary data.</text>
</comment>
<evidence type="ECO:0000256" key="2">
    <source>
        <dbReference type="ARBA" id="ARBA00023027"/>
    </source>
</evidence>
<keyword evidence="1" id="KW-0560">Oxidoreductase</keyword>
<dbReference type="EMBL" id="ML978126">
    <property type="protein sequence ID" value="KAF2098594.1"/>
    <property type="molecule type" value="Genomic_DNA"/>
</dbReference>
<organism evidence="4 5">
    <name type="scientific">Rhizodiscina lignyota</name>
    <dbReference type="NCBI Taxonomy" id="1504668"/>
    <lineage>
        <taxon>Eukaryota</taxon>
        <taxon>Fungi</taxon>
        <taxon>Dikarya</taxon>
        <taxon>Ascomycota</taxon>
        <taxon>Pezizomycotina</taxon>
        <taxon>Dothideomycetes</taxon>
        <taxon>Pleosporomycetidae</taxon>
        <taxon>Aulographales</taxon>
        <taxon>Rhizodiscinaceae</taxon>
        <taxon>Rhizodiscina</taxon>
    </lineage>
</organism>
<keyword evidence="5" id="KW-1185">Reference proteome</keyword>
<name>A0A9P4ID18_9PEZI</name>
<dbReference type="OrthoDB" id="298012at2759"/>
<dbReference type="PANTHER" id="PTHR43333">
    <property type="entry name" value="2-HACID_DH_C DOMAIN-CONTAINING PROTEIN"/>
    <property type="match status" value="1"/>
</dbReference>
<sequence length="343" mass="38812">MTSNETLLITLPFDPFEESYAKLRELHPGLQILHYKTKDIDIVPPEIWASATIQLTLYLFPQRKEQVPRLKWVHLYSGGINQAVNAPLLQDKDIIWTRNSGVHAPQIAEWVVAMLLAYYRQIPTLLKWQESETWRAQDYLPRGDLYGKTIGFLGYGAIARHTARIAAACGMHVIVYTLHEKLTAEERQSDTFTPKGTGDPRGEIPEEWHSGDLNEFLSQQIDVLVISLPSTDKTRGSIGKEEFAKLKGAYIMNIARGDIVKTNDLVEALNDGTLLGAALDVTDPEPLPSGHPLWRARNTIVSPHVSGISKEYMPRTIEILDENLRRLQQRKELINLILRSDGY</sequence>
<evidence type="ECO:0000313" key="5">
    <source>
        <dbReference type="Proteomes" id="UP000799772"/>
    </source>
</evidence>
<dbReference type="PANTHER" id="PTHR43333:SF1">
    <property type="entry name" value="D-ISOMER SPECIFIC 2-HYDROXYACID DEHYDROGENASE NAD-BINDING DOMAIN-CONTAINING PROTEIN"/>
    <property type="match status" value="1"/>
</dbReference>
<dbReference type="GO" id="GO:0051287">
    <property type="term" value="F:NAD binding"/>
    <property type="evidence" value="ECO:0007669"/>
    <property type="project" value="InterPro"/>
</dbReference>
<dbReference type="Proteomes" id="UP000799772">
    <property type="component" value="Unassembled WGS sequence"/>
</dbReference>